<dbReference type="InterPro" id="IPR041183">
    <property type="entry name" value="Cyclophilin-like"/>
</dbReference>
<evidence type="ECO:0000313" key="4">
    <source>
        <dbReference type="Proteomes" id="UP000195440"/>
    </source>
</evidence>
<feature type="domain" description="Cyclophilin-like" evidence="2">
    <location>
        <begin position="42"/>
        <end position="147"/>
    </location>
</feature>
<gene>
    <name evidence="3" type="ORF">AUC60_11990</name>
</gene>
<reference evidence="3 4" key="1">
    <citation type="journal article" date="2017" name="Syst. Appl. Microbiol.">
        <title>Pseudomonas caspiana sp. nov., a citrus pathogen in the Pseudomonas syringae phylogenetic group.</title>
        <authorList>
            <person name="Busquets A."/>
            <person name="Gomila M."/>
            <person name="Beiki F."/>
            <person name="Mulet M."/>
            <person name="Rahimian H."/>
            <person name="Garcia-Valdes E."/>
            <person name="Lalucat J."/>
        </authorList>
    </citation>
    <scope>NUCLEOTIDE SEQUENCE [LARGE SCALE GENOMIC DNA]</scope>
    <source>
        <strain evidence="3 4">FBF102</strain>
    </source>
</reference>
<dbReference type="SUPFAM" id="SSF50891">
    <property type="entry name" value="Cyclophilin-like"/>
    <property type="match status" value="1"/>
</dbReference>
<dbReference type="EMBL" id="LOHF01000008">
    <property type="protein sequence ID" value="OUM73823.1"/>
    <property type="molecule type" value="Genomic_DNA"/>
</dbReference>
<evidence type="ECO:0000259" key="2">
    <source>
        <dbReference type="Pfam" id="PF18050"/>
    </source>
</evidence>
<feature type="chain" id="PRO_5012056636" description="Cyclophilin-like domain-containing protein" evidence="1">
    <location>
        <begin position="25"/>
        <end position="152"/>
    </location>
</feature>
<dbReference type="InterPro" id="IPR029000">
    <property type="entry name" value="Cyclophilin-like_dom_sf"/>
</dbReference>
<dbReference type="Proteomes" id="UP000195440">
    <property type="component" value="Unassembled WGS sequence"/>
</dbReference>
<comment type="caution">
    <text evidence="3">The sequence shown here is derived from an EMBL/GenBank/DDBJ whole genome shotgun (WGS) entry which is preliminary data.</text>
</comment>
<dbReference type="AlphaFoldDB" id="A0A1Y3P8C8"/>
<evidence type="ECO:0000313" key="3">
    <source>
        <dbReference type="EMBL" id="OUM73823.1"/>
    </source>
</evidence>
<feature type="signal peptide" evidence="1">
    <location>
        <begin position="1"/>
        <end position="24"/>
    </location>
</feature>
<keyword evidence="4" id="KW-1185">Reference proteome</keyword>
<protein>
    <recommendedName>
        <fullName evidence="2">Cyclophilin-like domain-containing protein</fullName>
    </recommendedName>
</protein>
<organism evidence="3 4">
    <name type="scientific">Pseudomonas caspiana</name>
    <dbReference type="NCBI Taxonomy" id="1451454"/>
    <lineage>
        <taxon>Bacteria</taxon>
        <taxon>Pseudomonadati</taxon>
        <taxon>Pseudomonadota</taxon>
        <taxon>Gammaproteobacteria</taxon>
        <taxon>Pseudomonadales</taxon>
        <taxon>Pseudomonadaceae</taxon>
        <taxon>Pseudomonas</taxon>
    </lineage>
</organism>
<keyword evidence="1" id="KW-0732">Signal</keyword>
<sequence length="152" mass="16902">MRLSTPRLLLGLLMLGTTVIPASAIAQTTATSTRANEQRVWMTVGQRRFSIILADNETSRAFAARLPLSLDMPDLNSNEKHVTLAHKLPTQPYRPGVIHNGDLMLYGSSTLVLFYLTFDSPYSYTRIGRVEDVDDLARVLGRHSARVVFSAQ</sequence>
<evidence type="ECO:0000256" key="1">
    <source>
        <dbReference type="SAM" id="SignalP"/>
    </source>
</evidence>
<accession>A0A1Y3P8C8</accession>
<dbReference type="Pfam" id="PF18050">
    <property type="entry name" value="Cyclophil_like2"/>
    <property type="match status" value="1"/>
</dbReference>
<proteinExistence type="predicted"/>
<name>A0A1Y3P8C8_9PSED</name>